<accession>B4GWU7</accession>
<organism evidence="3">
    <name type="scientific">Drosophila persimilis</name>
    <name type="common">Fruit fly</name>
    <dbReference type="NCBI Taxonomy" id="7234"/>
    <lineage>
        <taxon>Eukaryota</taxon>
        <taxon>Metazoa</taxon>
        <taxon>Ecdysozoa</taxon>
        <taxon>Arthropoda</taxon>
        <taxon>Hexapoda</taxon>
        <taxon>Insecta</taxon>
        <taxon>Pterygota</taxon>
        <taxon>Neoptera</taxon>
        <taxon>Endopterygota</taxon>
        <taxon>Diptera</taxon>
        <taxon>Brachycera</taxon>
        <taxon>Muscomorpha</taxon>
        <taxon>Ephydroidea</taxon>
        <taxon>Drosophilidae</taxon>
        <taxon>Drosophila</taxon>
        <taxon>Sophophora</taxon>
    </lineage>
</organism>
<proteinExistence type="predicted"/>
<evidence type="ECO:0000313" key="2">
    <source>
        <dbReference type="EMBL" id="EDW27274.1"/>
    </source>
</evidence>
<dbReference type="Proteomes" id="UP000008744">
    <property type="component" value="Unassembled WGS sequence"/>
</dbReference>
<sequence>MEVQSLDQLKKAAPMSSLGEEKTEIESLDQLMEGPRSRPFQSHEENTGIQRAAGIDAAAAEEKRREQRAAGIDAATAEEKR</sequence>
<feature type="region of interest" description="Disordered" evidence="1">
    <location>
        <begin position="1"/>
        <end position="81"/>
    </location>
</feature>
<dbReference type="HOGENOM" id="CLU_2576361_0_0_1"/>
<protein>
    <submittedName>
        <fullName evidence="2">GL21197</fullName>
    </submittedName>
</protein>
<gene>
    <name evidence="2" type="primary">Dper\GL21197</name>
    <name evidence="2" type="ORF">Dper_GL21197</name>
</gene>
<evidence type="ECO:0000313" key="3">
    <source>
        <dbReference type="Proteomes" id="UP000008744"/>
    </source>
</evidence>
<evidence type="ECO:0000256" key="1">
    <source>
        <dbReference type="SAM" id="MobiDB-lite"/>
    </source>
</evidence>
<dbReference type="OMA" id="FQSHEEN"/>
<name>B4GWU7_DROPE</name>
<dbReference type="EMBL" id="CH479195">
    <property type="protein sequence ID" value="EDW27274.1"/>
    <property type="molecule type" value="Genomic_DNA"/>
</dbReference>
<reference evidence="2 3" key="1">
    <citation type="journal article" date="2007" name="Nature">
        <title>Evolution of genes and genomes on the Drosophila phylogeny.</title>
        <authorList>
            <consortium name="Drosophila 12 Genomes Consortium"/>
            <person name="Clark A.G."/>
            <person name="Eisen M.B."/>
            <person name="Smith D.R."/>
            <person name="Bergman C.M."/>
            <person name="Oliver B."/>
            <person name="Markow T.A."/>
            <person name="Kaufman T.C."/>
            <person name="Kellis M."/>
            <person name="Gelbart W."/>
            <person name="Iyer V.N."/>
            <person name="Pollard D.A."/>
            <person name="Sackton T.B."/>
            <person name="Larracuente A.M."/>
            <person name="Singh N.D."/>
            <person name="Abad J.P."/>
            <person name="Abt D.N."/>
            <person name="Adryan B."/>
            <person name="Aguade M."/>
            <person name="Akashi H."/>
            <person name="Anderson W.W."/>
            <person name="Aquadro C.F."/>
            <person name="Ardell D.H."/>
            <person name="Arguello R."/>
            <person name="Artieri C.G."/>
            <person name="Barbash D.A."/>
            <person name="Barker D."/>
            <person name="Barsanti P."/>
            <person name="Batterham P."/>
            <person name="Batzoglou S."/>
            <person name="Begun D."/>
            <person name="Bhutkar A."/>
            <person name="Blanco E."/>
            <person name="Bosak S.A."/>
            <person name="Bradley R.K."/>
            <person name="Brand A.D."/>
            <person name="Brent M.R."/>
            <person name="Brooks A.N."/>
            <person name="Brown R.H."/>
            <person name="Butlin R.K."/>
            <person name="Caggese C."/>
            <person name="Calvi B.R."/>
            <person name="Bernardo de Carvalho A."/>
            <person name="Caspi A."/>
            <person name="Castrezana S."/>
            <person name="Celniker S.E."/>
            <person name="Chang J.L."/>
            <person name="Chapple C."/>
            <person name="Chatterji S."/>
            <person name="Chinwalla A."/>
            <person name="Civetta A."/>
            <person name="Clifton S.W."/>
            <person name="Comeron J.M."/>
            <person name="Costello J.C."/>
            <person name="Coyne J.A."/>
            <person name="Daub J."/>
            <person name="David R.G."/>
            <person name="Delcher A.L."/>
            <person name="Delehaunty K."/>
            <person name="Do C.B."/>
            <person name="Ebling H."/>
            <person name="Edwards K."/>
            <person name="Eickbush T."/>
            <person name="Evans J.D."/>
            <person name="Filipski A."/>
            <person name="Findeiss S."/>
            <person name="Freyhult E."/>
            <person name="Fulton L."/>
            <person name="Fulton R."/>
            <person name="Garcia A.C."/>
            <person name="Gardiner A."/>
            <person name="Garfield D.A."/>
            <person name="Garvin B.E."/>
            <person name="Gibson G."/>
            <person name="Gilbert D."/>
            <person name="Gnerre S."/>
            <person name="Godfrey J."/>
            <person name="Good R."/>
            <person name="Gotea V."/>
            <person name="Gravely B."/>
            <person name="Greenberg A.J."/>
            <person name="Griffiths-Jones S."/>
            <person name="Gross S."/>
            <person name="Guigo R."/>
            <person name="Gustafson E.A."/>
            <person name="Haerty W."/>
            <person name="Hahn M.W."/>
            <person name="Halligan D.L."/>
            <person name="Halpern A.L."/>
            <person name="Halter G.M."/>
            <person name="Han M.V."/>
            <person name="Heger A."/>
            <person name="Hillier L."/>
            <person name="Hinrichs A.S."/>
            <person name="Holmes I."/>
            <person name="Hoskins R.A."/>
            <person name="Hubisz M.J."/>
            <person name="Hultmark D."/>
            <person name="Huntley M.A."/>
            <person name="Jaffe D.B."/>
            <person name="Jagadeeshan S."/>
            <person name="Jeck W.R."/>
            <person name="Johnson J."/>
            <person name="Jones C.D."/>
            <person name="Jordan W.C."/>
            <person name="Karpen G.H."/>
            <person name="Kataoka E."/>
            <person name="Keightley P.D."/>
            <person name="Kheradpour P."/>
            <person name="Kirkness E.F."/>
            <person name="Koerich L.B."/>
            <person name="Kristiansen K."/>
            <person name="Kudrna D."/>
            <person name="Kulathinal R.J."/>
            <person name="Kumar S."/>
            <person name="Kwok R."/>
            <person name="Lander E."/>
            <person name="Langley C.H."/>
            <person name="Lapoint R."/>
            <person name="Lazzaro B.P."/>
            <person name="Lee S.J."/>
            <person name="Levesque L."/>
            <person name="Li R."/>
            <person name="Lin C.F."/>
            <person name="Lin M.F."/>
            <person name="Lindblad-Toh K."/>
            <person name="Llopart A."/>
            <person name="Long M."/>
            <person name="Low L."/>
            <person name="Lozovsky E."/>
            <person name="Lu J."/>
            <person name="Luo M."/>
            <person name="Machado C.A."/>
            <person name="Makalowski W."/>
            <person name="Marzo M."/>
            <person name="Matsuda M."/>
            <person name="Matzkin L."/>
            <person name="McAllister B."/>
            <person name="McBride C.S."/>
            <person name="McKernan B."/>
            <person name="McKernan K."/>
            <person name="Mendez-Lago M."/>
            <person name="Minx P."/>
            <person name="Mollenhauer M.U."/>
            <person name="Montooth K."/>
            <person name="Mount S.M."/>
            <person name="Mu X."/>
            <person name="Myers E."/>
            <person name="Negre B."/>
            <person name="Newfeld S."/>
            <person name="Nielsen R."/>
            <person name="Noor M.A."/>
            <person name="O'Grady P."/>
            <person name="Pachter L."/>
            <person name="Papaceit M."/>
            <person name="Parisi M.J."/>
            <person name="Parisi M."/>
            <person name="Parts L."/>
            <person name="Pedersen J.S."/>
            <person name="Pesole G."/>
            <person name="Phillippy A.M."/>
            <person name="Ponting C.P."/>
            <person name="Pop M."/>
            <person name="Porcelli D."/>
            <person name="Powell J.R."/>
            <person name="Prohaska S."/>
            <person name="Pruitt K."/>
            <person name="Puig M."/>
            <person name="Quesneville H."/>
            <person name="Ram K.R."/>
            <person name="Rand D."/>
            <person name="Rasmussen M.D."/>
            <person name="Reed L.K."/>
            <person name="Reenan R."/>
            <person name="Reily A."/>
            <person name="Remington K.A."/>
            <person name="Rieger T.T."/>
            <person name="Ritchie M.G."/>
            <person name="Robin C."/>
            <person name="Rogers Y.H."/>
            <person name="Rohde C."/>
            <person name="Rozas J."/>
            <person name="Rubenfield M.J."/>
            <person name="Ruiz A."/>
            <person name="Russo S."/>
            <person name="Salzberg S.L."/>
            <person name="Sanchez-Gracia A."/>
            <person name="Saranga D.J."/>
            <person name="Sato H."/>
            <person name="Schaeffer S.W."/>
            <person name="Schatz M.C."/>
            <person name="Schlenke T."/>
            <person name="Schwartz R."/>
            <person name="Segarra C."/>
            <person name="Singh R.S."/>
            <person name="Sirot L."/>
            <person name="Sirota M."/>
            <person name="Sisneros N.B."/>
            <person name="Smith C.D."/>
            <person name="Smith T.F."/>
            <person name="Spieth J."/>
            <person name="Stage D.E."/>
            <person name="Stark A."/>
            <person name="Stephan W."/>
            <person name="Strausberg R.L."/>
            <person name="Strempel S."/>
            <person name="Sturgill D."/>
            <person name="Sutton G."/>
            <person name="Sutton G.G."/>
            <person name="Tao W."/>
            <person name="Teichmann S."/>
            <person name="Tobari Y.N."/>
            <person name="Tomimura Y."/>
            <person name="Tsolas J.M."/>
            <person name="Valente V.L."/>
            <person name="Venter E."/>
            <person name="Venter J.C."/>
            <person name="Vicario S."/>
            <person name="Vieira F.G."/>
            <person name="Vilella A.J."/>
            <person name="Villasante A."/>
            <person name="Walenz B."/>
            <person name="Wang J."/>
            <person name="Wasserman M."/>
            <person name="Watts T."/>
            <person name="Wilson D."/>
            <person name="Wilson R.K."/>
            <person name="Wing R.A."/>
            <person name="Wolfner M.F."/>
            <person name="Wong A."/>
            <person name="Wong G.K."/>
            <person name="Wu C.I."/>
            <person name="Wu G."/>
            <person name="Yamamoto D."/>
            <person name="Yang H.P."/>
            <person name="Yang S.P."/>
            <person name="Yorke J.A."/>
            <person name="Yoshida K."/>
            <person name="Zdobnov E."/>
            <person name="Zhang P."/>
            <person name="Zhang Y."/>
            <person name="Zimin A.V."/>
            <person name="Baldwin J."/>
            <person name="Abdouelleil A."/>
            <person name="Abdulkadir J."/>
            <person name="Abebe A."/>
            <person name="Abera B."/>
            <person name="Abreu J."/>
            <person name="Acer S.C."/>
            <person name="Aftuck L."/>
            <person name="Alexander A."/>
            <person name="An P."/>
            <person name="Anderson E."/>
            <person name="Anderson S."/>
            <person name="Arachi H."/>
            <person name="Azer M."/>
            <person name="Bachantsang P."/>
            <person name="Barry A."/>
            <person name="Bayul T."/>
            <person name="Berlin A."/>
            <person name="Bessette D."/>
            <person name="Bloom T."/>
            <person name="Blye J."/>
            <person name="Boguslavskiy L."/>
            <person name="Bonnet C."/>
            <person name="Boukhgalter B."/>
            <person name="Bourzgui I."/>
            <person name="Brown A."/>
            <person name="Cahill P."/>
            <person name="Channer S."/>
            <person name="Cheshatsang Y."/>
            <person name="Chuda L."/>
            <person name="Citroen M."/>
            <person name="Collymore A."/>
            <person name="Cooke P."/>
            <person name="Costello M."/>
            <person name="D'Aco K."/>
            <person name="Daza R."/>
            <person name="De Haan G."/>
            <person name="DeGray S."/>
            <person name="DeMaso C."/>
            <person name="Dhargay N."/>
            <person name="Dooley K."/>
            <person name="Dooley E."/>
            <person name="Doricent M."/>
            <person name="Dorje P."/>
            <person name="Dorjee K."/>
            <person name="Dupes A."/>
            <person name="Elong R."/>
            <person name="Falk J."/>
            <person name="Farina A."/>
            <person name="Faro S."/>
            <person name="Ferguson D."/>
            <person name="Fisher S."/>
            <person name="Foley C.D."/>
            <person name="Franke A."/>
            <person name="Friedrich D."/>
            <person name="Gadbois L."/>
            <person name="Gearin G."/>
            <person name="Gearin C.R."/>
            <person name="Giannoukos G."/>
            <person name="Goode T."/>
            <person name="Graham J."/>
            <person name="Grandbois E."/>
            <person name="Grewal S."/>
            <person name="Gyaltsen K."/>
            <person name="Hafez N."/>
            <person name="Hagos B."/>
            <person name="Hall J."/>
            <person name="Henson C."/>
            <person name="Hollinger A."/>
            <person name="Honan T."/>
            <person name="Huard M.D."/>
            <person name="Hughes L."/>
            <person name="Hurhula B."/>
            <person name="Husby M.E."/>
            <person name="Kamat A."/>
            <person name="Kanga B."/>
            <person name="Kashin S."/>
            <person name="Khazanovich D."/>
            <person name="Kisner P."/>
            <person name="Lance K."/>
            <person name="Lara M."/>
            <person name="Lee W."/>
            <person name="Lennon N."/>
            <person name="Letendre F."/>
            <person name="LeVine R."/>
            <person name="Lipovsky A."/>
            <person name="Liu X."/>
            <person name="Liu J."/>
            <person name="Liu S."/>
            <person name="Lokyitsang T."/>
            <person name="Lokyitsang Y."/>
            <person name="Lubonja R."/>
            <person name="Lui A."/>
            <person name="MacDonald P."/>
            <person name="Magnisalis V."/>
            <person name="Maru K."/>
            <person name="Matthews C."/>
            <person name="McCusker W."/>
            <person name="McDonough S."/>
            <person name="Mehta T."/>
            <person name="Meldrim J."/>
            <person name="Meneus L."/>
            <person name="Mihai O."/>
            <person name="Mihalev A."/>
            <person name="Mihova T."/>
            <person name="Mittelman R."/>
            <person name="Mlenga V."/>
            <person name="Montmayeur A."/>
            <person name="Mulrain L."/>
            <person name="Navidi A."/>
            <person name="Naylor J."/>
            <person name="Negash T."/>
            <person name="Nguyen T."/>
            <person name="Nguyen N."/>
            <person name="Nicol R."/>
            <person name="Norbu C."/>
            <person name="Norbu N."/>
            <person name="Novod N."/>
            <person name="O'Neill B."/>
            <person name="Osman S."/>
            <person name="Markiewicz E."/>
            <person name="Oyono O.L."/>
            <person name="Patti C."/>
            <person name="Phunkhang P."/>
            <person name="Pierre F."/>
            <person name="Priest M."/>
            <person name="Raghuraman S."/>
            <person name="Rege F."/>
            <person name="Reyes R."/>
            <person name="Rise C."/>
            <person name="Rogov P."/>
            <person name="Ross K."/>
            <person name="Ryan E."/>
            <person name="Settipalli S."/>
            <person name="Shea T."/>
            <person name="Sherpa N."/>
            <person name="Shi L."/>
            <person name="Shih D."/>
            <person name="Sparrow T."/>
            <person name="Spaulding J."/>
            <person name="Stalker J."/>
            <person name="Stange-Thomann N."/>
            <person name="Stavropoulos S."/>
            <person name="Stone C."/>
            <person name="Strader C."/>
            <person name="Tesfaye S."/>
            <person name="Thomson T."/>
            <person name="Thoulutsang Y."/>
            <person name="Thoulutsang D."/>
            <person name="Topham K."/>
            <person name="Topping I."/>
            <person name="Tsamla T."/>
            <person name="Vassiliev H."/>
            <person name="Vo A."/>
            <person name="Wangchuk T."/>
            <person name="Wangdi T."/>
            <person name="Weiand M."/>
            <person name="Wilkinson J."/>
            <person name="Wilson A."/>
            <person name="Yadav S."/>
            <person name="Young G."/>
            <person name="Yu Q."/>
            <person name="Zembek L."/>
            <person name="Zhong D."/>
            <person name="Zimmer A."/>
            <person name="Zwirko Z."/>
            <person name="Jaffe D.B."/>
            <person name="Alvarez P."/>
            <person name="Brockman W."/>
            <person name="Butler J."/>
            <person name="Chin C."/>
            <person name="Gnerre S."/>
            <person name="Grabherr M."/>
            <person name="Kleber M."/>
            <person name="Mauceli E."/>
            <person name="MacCallum I."/>
        </authorList>
    </citation>
    <scope>NUCLEOTIDE SEQUENCE [LARGE SCALE GENOMIC DNA]</scope>
    <source>
        <strain evidence="3">MSH-3 / Tucson 14011-0111.49</strain>
    </source>
</reference>
<dbReference type="AlphaFoldDB" id="B4GWU7"/>
<keyword evidence="3" id="KW-1185">Reference proteome</keyword>